<dbReference type="InterPro" id="IPR050452">
    <property type="entry name" value="Metacaspase"/>
</dbReference>
<dbReference type="SUPFAM" id="SSF52129">
    <property type="entry name" value="Caspase-like"/>
    <property type="match status" value="1"/>
</dbReference>
<dbReference type="InterPro" id="IPR029030">
    <property type="entry name" value="Caspase-like_dom_sf"/>
</dbReference>
<keyword evidence="3" id="KW-0645">Protease</keyword>
<evidence type="ECO:0000256" key="2">
    <source>
        <dbReference type="ARBA" id="ARBA00022703"/>
    </source>
</evidence>
<evidence type="ECO:0000313" key="5">
    <source>
        <dbReference type="EMBL" id="CAE6439211.1"/>
    </source>
</evidence>
<keyword evidence="3" id="KW-0788">Thiol protease</keyword>
<feature type="domain" description="Peptidase C14 caspase" evidence="4">
    <location>
        <begin position="77"/>
        <end position="315"/>
    </location>
</feature>
<evidence type="ECO:0000259" key="4">
    <source>
        <dbReference type="Pfam" id="PF00656"/>
    </source>
</evidence>
<dbReference type="GO" id="GO:0004197">
    <property type="term" value="F:cysteine-type endopeptidase activity"/>
    <property type="evidence" value="ECO:0007669"/>
    <property type="project" value="InterPro"/>
</dbReference>
<accession>A0A8H2Y1P5</accession>
<dbReference type="GO" id="GO:0006915">
    <property type="term" value="P:apoptotic process"/>
    <property type="evidence" value="ECO:0007669"/>
    <property type="project" value="UniProtKB-KW"/>
</dbReference>
<sequence length="458" mass="51133">AKSEIAMTVSSFQERVLERILSQSRKVEKVWLGSAARIQLELEETLSQVWRNIRDDITINRLKPVGTDSKWPGTILHALVIGIDKYPELTLLDGATTDAQQMVTFLTSDLKVPKHHIVELYNESASRQAIIHAFKALERNTRIHKDDPILIFFAGHGGLVNAPPKWQQKHGTSKIQVIFPYDYGLPIANTGDVVNCIPDTTISILLNELAEVKGNNITVVFDSCYSASGTREDLARPGLKARSAAPKFAIPYDIDNEITHSSPDFETGRGVGLLLHSDQVSHIHIAACGPAETAWEDNGKGWFTTALLDTLRQSRIDAITYENLIEALPALPSQSPHCYGQNKNRVLFNSFPDLQAKVFIPVVCIFESGHYTLLLQAGEELGMTEGSLWELHESATENSSPRARAISGLPEMLITPLEPDKQHSRWLDQRANEVSRRTEIRMYARHLYAGQDTDLETR</sequence>
<keyword evidence="3" id="KW-0378">Hydrolase</keyword>
<dbReference type="GO" id="GO:0005737">
    <property type="term" value="C:cytoplasm"/>
    <property type="evidence" value="ECO:0007669"/>
    <property type="project" value="TreeGrafter"/>
</dbReference>
<gene>
    <name evidence="5" type="ORF">RDB_LOCUS34576</name>
</gene>
<dbReference type="Gene3D" id="3.40.50.1460">
    <property type="match status" value="1"/>
</dbReference>
<reference evidence="5" key="1">
    <citation type="submission" date="2021-01" db="EMBL/GenBank/DDBJ databases">
        <authorList>
            <person name="Kaushik A."/>
        </authorList>
    </citation>
    <scope>NUCLEOTIDE SEQUENCE</scope>
    <source>
        <strain evidence="5">AG6-10EEA</strain>
    </source>
</reference>
<dbReference type="PANTHER" id="PTHR48104:SF30">
    <property type="entry name" value="METACASPASE-1"/>
    <property type="match status" value="1"/>
</dbReference>
<keyword evidence="2" id="KW-0053">Apoptosis</keyword>
<dbReference type="EMBL" id="CAJMXA010000673">
    <property type="protein sequence ID" value="CAE6439211.1"/>
    <property type="molecule type" value="Genomic_DNA"/>
</dbReference>
<organism evidence="5 6">
    <name type="scientific">Rhizoctonia solani</name>
    <dbReference type="NCBI Taxonomy" id="456999"/>
    <lineage>
        <taxon>Eukaryota</taxon>
        <taxon>Fungi</taxon>
        <taxon>Dikarya</taxon>
        <taxon>Basidiomycota</taxon>
        <taxon>Agaricomycotina</taxon>
        <taxon>Agaricomycetes</taxon>
        <taxon>Cantharellales</taxon>
        <taxon>Ceratobasidiaceae</taxon>
        <taxon>Rhizoctonia</taxon>
    </lineage>
</organism>
<dbReference type="PANTHER" id="PTHR48104">
    <property type="entry name" value="METACASPASE-4"/>
    <property type="match status" value="1"/>
</dbReference>
<comment type="similarity">
    <text evidence="1">Belongs to the peptidase C14B family.</text>
</comment>
<dbReference type="InterPro" id="IPR011600">
    <property type="entry name" value="Pept_C14_caspase"/>
</dbReference>
<dbReference type="GO" id="GO:0006508">
    <property type="term" value="P:proteolysis"/>
    <property type="evidence" value="ECO:0007669"/>
    <property type="project" value="InterPro"/>
</dbReference>
<feature type="non-terminal residue" evidence="5">
    <location>
        <position position="1"/>
    </location>
</feature>
<dbReference type="Proteomes" id="UP000663853">
    <property type="component" value="Unassembled WGS sequence"/>
</dbReference>
<evidence type="ECO:0000256" key="1">
    <source>
        <dbReference type="ARBA" id="ARBA00009005"/>
    </source>
</evidence>
<dbReference type="Pfam" id="PF00656">
    <property type="entry name" value="Peptidase_C14"/>
    <property type="match status" value="1"/>
</dbReference>
<protein>
    <recommendedName>
        <fullName evidence="4">Peptidase C14 caspase domain-containing protein</fullName>
    </recommendedName>
</protein>
<evidence type="ECO:0000313" key="6">
    <source>
        <dbReference type="Proteomes" id="UP000663853"/>
    </source>
</evidence>
<name>A0A8H2Y1P5_9AGAM</name>
<comment type="caution">
    <text evidence="5">The sequence shown here is derived from an EMBL/GenBank/DDBJ whole genome shotgun (WGS) entry which is preliminary data.</text>
</comment>
<dbReference type="AlphaFoldDB" id="A0A8H2Y1P5"/>
<evidence type="ECO:0000256" key="3">
    <source>
        <dbReference type="ARBA" id="ARBA00022807"/>
    </source>
</evidence>
<proteinExistence type="inferred from homology"/>